<reference evidence="2" key="1">
    <citation type="submission" date="2014-11" db="EMBL/GenBank/DDBJ databases">
        <authorList>
            <person name="Amaro Gonzalez C."/>
        </authorList>
    </citation>
    <scope>NUCLEOTIDE SEQUENCE</scope>
</reference>
<reference evidence="2" key="2">
    <citation type="journal article" date="2015" name="Fish Shellfish Immunol.">
        <title>Early steps in the European eel (Anguilla anguilla)-Vibrio vulnificus interaction in the gills: Role of the RtxA13 toxin.</title>
        <authorList>
            <person name="Callol A."/>
            <person name="Pajuelo D."/>
            <person name="Ebbesson L."/>
            <person name="Teles M."/>
            <person name="MacKenzie S."/>
            <person name="Amaro C."/>
        </authorList>
    </citation>
    <scope>NUCLEOTIDE SEQUENCE</scope>
</reference>
<feature type="region of interest" description="Disordered" evidence="1">
    <location>
        <begin position="23"/>
        <end position="45"/>
    </location>
</feature>
<proteinExistence type="predicted"/>
<name>A0A0E9XL62_ANGAN</name>
<evidence type="ECO:0000256" key="1">
    <source>
        <dbReference type="SAM" id="MobiDB-lite"/>
    </source>
</evidence>
<evidence type="ECO:0000313" key="2">
    <source>
        <dbReference type="EMBL" id="JAI03395.1"/>
    </source>
</evidence>
<accession>A0A0E9XL62</accession>
<organism evidence="2">
    <name type="scientific">Anguilla anguilla</name>
    <name type="common">European freshwater eel</name>
    <name type="synonym">Muraena anguilla</name>
    <dbReference type="NCBI Taxonomy" id="7936"/>
    <lineage>
        <taxon>Eukaryota</taxon>
        <taxon>Metazoa</taxon>
        <taxon>Chordata</taxon>
        <taxon>Craniata</taxon>
        <taxon>Vertebrata</taxon>
        <taxon>Euteleostomi</taxon>
        <taxon>Actinopterygii</taxon>
        <taxon>Neopterygii</taxon>
        <taxon>Teleostei</taxon>
        <taxon>Anguilliformes</taxon>
        <taxon>Anguillidae</taxon>
        <taxon>Anguilla</taxon>
    </lineage>
</organism>
<dbReference type="AlphaFoldDB" id="A0A0E9XL62"/>
<sequence>MHLLYTTGTTAEEDTVCLKGALHSTQSINSPTEAGTTFSHTGRVD</sequence>
<dbReference type="EMBL" id="GBXM01005183">
    <property type="protein sequence ID" value="JAI03395.1"/>
    <property type="molecule type" value="Transcribed_RNA"/>
</dbReference>
<protein>
    <submittedName>
        <fullName evidence="2">Uncharacterized protein</fullName>
    </submittedName>
</protein>